<dbReference type="Proteomes" id="UP000199428">
    <property type="component" value="Unassembled WGS sequence"/>
</dbReference>
<dbReference type="RefSeq" id="WP_242870418.1">
    <property type="nucleotide sequence ID" value="NZ_FMWK01000005.1"/>
</dbReference>
<evidence type="ECO:0000256" key="7">
    <source>
        <dbReference type="ARBA" id="ARBA00022984"/>
    </source>
</evidence>
<evidence type="ECO:0000256" key="3">
    <source>
        <dbReference type="ARBA" id="ARBA00007171"/>
    </source>
</evidence>
<reference evidence="14 15" key="1">
    <citation type="submission" date="2016-10" db="EMBL/GenBank/DDBJ databases">
        <authorList>
            <person name="de Groot N.N."/>
        </authorList>
    </citation>
    <scope>NUCLEOTIDE SEQUENCE [LARGE SCALE GENOMIC DNA]</scope>
    <source>
        <strain evidence="14 15">DSM 10317</strain>
    </source>
</reference>
<dbReference type="GO" id="GO:0005886">
    <property type="term" value="C:plasma membrane"/>
    <property type="evidence" value="ECO:0007669"/>
    <property type="project" value="UniProtKB-SubCell"/>
</dbReference>
<dbReference type="InterPro" id="IPR012338">
    <property type="entry name" value="Beta-lactam/transpept-like"/>
</dbReference>
<dbReference type="InterPro" id="IPR005311">
    <property type="entry name" value="PBP_dimer"/>
</dbReference>
<dbReference type="GO" id="GO:0071555">
    <property type="term" value="P:cell wall organization"/>
    <property type="evidence" value="ECO:0007669"/>
    <property type="project" value="UniProtKB-KW"/>
</dbReference>
<evidence type="ECO:0000256" key="8">
    <source>
        <dbReference type="ARBA" id="ARBA00022989"/>
    </source>
</evidence>
<dbReference type="AlphaFoldDB" id="A0A1G5RWU5"/>
<accession>A0A1G5RWU5</accession>
<dbReference type="InterPro" id="IPR050515">
    <property type="entry name" value="Beta-lactam/transpept"/>
</dbReference>
<protein>
    <submittedName>
        <fullName evidence="14">Penicillin-binding protein 2</fullName>
    </submittedName>
</protein>
<evidence type="ECO:0000256" key="2">
    <source>
        <dbReference type="ARBA" id="ARBA00004236"/>
    </source>
</evidence>
<evidence type="ECO:0000259" key="12">
    <source>
        <dbReference type="Pfam" id="PF00905"/>
    </source>
</evidence>
<dbReference type="GO" id="GO:0009252">
    <property type="term" value="P:peptidoglycan biosynthetic process"/>
    <property type="evidence" value="ECO:0007669"/>
    <property type="project" value="UniProtKB-KW"/>
</dbReference>
<dbReference type="PANTHER" id="PTHR30627:SF2">
    <property type="entry name" value="PEPTIDOGLYCAN D,D-TRANSPEPTIDASE MRDA"/>
    <property type="match status" value="1"/>
</dbReference>
<dbReference type="GO" id="GO:0008360">
    <property type="term" value="P:regulation of cell shape"/>
    <property type="evidence" value="ECO:0007669"/>
    <property type="project" value="UniProtKB-KW"/>
</dbReference>
<keyword evidence="8 11" id="KW-1133">Transmembrane helix</keyword>
<keyword evidence="9 11" id="KW-0472">Membrane</keyword>
<keyword evidence="6" id="KW-0133">Cell shape</keyword>
<keyword evidence="5 11" id="KW-0812">Transmembrane</keyword>
<dbReference type="SUPFAM" id="SSF56519">
    <property type="entry name" value="Penicillin binding protein dimerisation domain"/>
    <property type="match status" value="1"/>
</dbReference>
<feature type="domain" description="Penicillin-binding protein transpeptidase" evidence="12">
    <location>
        <begin position="605"/>
        <end position="920"/>
    </location>
</feature>
<gene>
    <name evidence="14" type="ORF">SAMN02910350_01146</name>
</gene>
<dbReference type="Gene3D" id="3.40.710.10">
    <property type="entry name" value="DD-peptidase/beta-lactamase superfamily"/>
    <property type="match status" value="1"/>
</dbReference>
<dbReference type="GO" id="GO:0008658">
    <property type="term" value="F:penicillin binding"/>
    <property type="evidence" value="ECO:0007669"/>
    <property type="project" value="InterPro"/>
</dbReference>
<evidence type="ECO:0000259" key="13">
    <source>
        <dbReference type="Pfam" id="PF03717"/>
    </source>
</evidence>
<dbReference type="Pfam" id="PF03717">
    <property type="entry name" value="PBP_dimer"/>
    <property type="match status" value="1"/>
</dbReference>
<keyword evidence="7" id="KW-0573">Peptidoglycan synthesis</keyword>
<dbReference type="Pfam" id="PF00905">
    <property type="entry name" value="Transpeptidase"/>
    <property type="match status" value="1"/>
</dbReference>
<dbReference type="InterPro" id="IPR001460">
    <property type="entry name" value="PCN-bd_Tpept"/>
</dbReference>
<dbReference type="EMBL" id="FMWK01000005">
    <property type="protein sequence ID" value="SCZ78210.1"/>
    <property type="molecule type" value="Genomic_DNA"/>
</dbReference>
<feature type="transmembrane region" description="Helical" evidence="11">
    <location>
        <begin position="16"/>
        <end position="36"/>
    </location>
</feature>
<name>A0A1G5RWU5_PSEXY</name>
<dbReference type="Gene3D" id="3.90.1310.10">
    <property type="entry name" value="Penicillin-binding protein 2a (Domain 2)"/>
    <property type="match status" value="2"/>
</dbReference>
<organism evidence="14 15">
    <name type="scientific">Pseudobutyrivibrio xylanivorans</name>
    <dbReference type="NCBI Taxonomy" id="185007"/>
    <lineage>
        <taxon>Bacteria</taxon>
        <taxon>Bacillati</taxon>
        <taxon>Bacillota</taxon>
        <taxon>Clostridia</taxon>
        <taxon>Lachnospirales</taxon>
        <taxon>Lachnospiraceae</taxon>
        <taxon>Pseudobutyrivibrio</taxon>
    </lineage>
</organism>
<evidence type="ECO:0000256" key="11">
    <source>
        <dbReference type="SAM" id="Phobius"/>
    </source>
</evidence>
<keyword evidence="10" id="KW-0961">Cell wall biogenesis/degradation</keyword>
<evidence type="ECO:0000313" key="14">
    <source>
        <dbReference type="EMBL" id="SCZ78210.1"/>
    </source>
</evidence>
<evidence type="ECO:0000256" key="4">
    <source>
        <dbReference type="ARBA" id="ARBA00022475"/>
    </source>
</evidence>
<comment type="subcellular location">
    <subcellularLocation>
        <location evidence="2">Cell membrane</location>
    </subcellularLocation>
    <subcellularLocation>
        <location evidence="1">Membrane</location>
        <topology evidence="1">Single-pass membrane protein</topology>
    </subcellularLocation>
</comment>
<keyword evidence="4" id="KW-1003">Cell membrane</keyword>
<sequence>MEIIKDFFVNAFSSRIRVISVVMGLFATVLISRLFYLQIINGSEYQDNYNLKLEKTETIPATRGNIYDRNGNLLAYNELVYAVTIQDNGSYSSKKEKSQSLNSEIAEIITKLESNGDAIDNNFPIYIDSSGSYQFMYSGSTLQRFRADVFGKTSVDDLEFNEKLGIDEANATADDIIGYLQGERVYNISDEFDKKLRYEIMVVRYNMGQNSYQKYISTVIASDVSDRSVAFIEENVNELTGVAIEQKSLRRYANSEYFAHIIGYTGQISTDEYKARSAKDDTVEATDIVGKSGIEKYMDDYLSGTKGTSTLFVDSVGNTIAEGDYTAAVSGNDVYLSIDMDLQKATYTLLEQEIAGILYSKIANIKQYHASEHASSSDVVVPIYDVYNSLIANGIIDTTAFEDENATDTEKAVLAAYKVKEKEVLAALKSQLNVNNEAVYNELPDEYQAYSTYIVTKLKSLGIFDSSAIDTSSEVQESWTSENMAVNKYLLYAIEQNWIDITKYESEAKYADTEELYNDLIDYTLEYLGNDKSFQKLIYKYLLLDDRISGTQLGLILYDQGVLKEDPETYAMLSSGRISSYEFMLSKIKNLELTPGQIALDPCSGSTVILDAKTGEVLAMVTYPGYDNNRLANSVDSDYYAYLTNSASNPLYNYATQQRTAPGSTFKIVSSTAGLAENVITTSTEIVDLGQYTKVSNNPKCWIYPSNHGSINVSEAIRDSCNYFFYEVGWRLSGGDGAYNDVTGIEKIQKYASLYGLDETTGVEIEENSPHIATEYPVMAAIGQSDNNFTTVGLARYAAAIASRGNVYNLTLLDSVRDSEGNVVKSYSPTLRNQIDVLNAGQWDAIHYGMKMVTESLSSFNNFSVPVAGKTGTAQQVKSRPNHALFIGFAPYNNPEIAIATRIAYGYTSHNAAAVSKDIMSYYFGVSSTEDLLNGEANSVSNSENEFTD</sequence>
<comment type="similarity">
    <text evidence="3">Belongs to the transpeptidase family.</text>
</comment>
<evidence type="ECO:0000256" key="1">
    <source>
        <dbReference type="ARBA" id="ARBA00004167"/>
    </source>
</evidence>
<feature type="domain" description="Penicillin-binding protein dimerisation" evidence="13">
    <location>
        <begin position="58"/>
        <end position="322"/>
    </location>
</feature>
<evidence type="ECO:0000256" key="9">
    <source>
        <dbReference type="ARBA" id="ARBA00023136"/>
    </source>
</evidence>
<dbReference type="SUPFAM" id="SSF56601">
    <property type="entry name" value="beta-lactamase/transpeptidase-like"/>
    <property type="match status" value="1"/>
</dbReference>
<dbReference type="PANTHER" id="PTHR30627">
    <property type="entry name" value="PEPTIDOGLYCAN D,D-TRANSPEPTIDASE"/>
    <property type="match status" value="1"/>
</dbReference>
<evidence type="ECO:0000256" key="5">
    <source>
        <dbReference type="ARBA" id="ARBA00022692"/>
    </source>
</evidence>
<dbReference type="InterPro" id="IPR036138">
    <property type="entry name" value="PBP_dimer_sf"/>
</dbReference>
<evidence type="ECO:0000256" key="6">
    <source>
        <dbReference type="ARBA" id="ARBA00022960"/>
    </source>
</evidence>
<evidence type="ECO:0000256" key="10">
    <source>
        <dbReference type="ARBA" id="ARBA00023316"/>
    </source>
</evidence>
<dbReference type="GO" id="GO:0071972">
    <property type="term" value="F:peptidoglycan L,D-transpeptidase activity"/>
    <property type="evidence" value="ECO:0007669"/>
    <property type="project" value="TreeGrafter"/>
</dbReference>
<evidence type="ECO:0000313" key="15">
    <source>
        <dbReference type="Proteomes" id="UP000199428"/>
    </source>
</evidence>
<proteinExistence type="inferred from homology"/>